<protein>
    <recommendedName>
        <fullName evidence="4">EGF-like calcium-binding domain-containing protein</fullName>
    </recommendedName>
</protein>
<reference evidence="1 3" key="2">
    <citation type="journal article" date="2013" name="Nature">
        <title>Insights into bilaterian evolution from three spiralian genomes.</title>
        <authorList>
            <person name="Simakov O."/>
            <person name="Marletaz F."/>
            <person name="Cho S.J."/>
            <person name="Edsinger-Gonzales E."/>
            <person name="Havlak P."/>
            <person name="Hellsten U."/>
            <person name="Kuo D.H."/>
            <person name="Larsson T."/>
            <person name="Lv J."/>
            <person name="Arendt D."/>
            <person name="Savage R."/>
            <person name="Osoegawa K."/>
            <person name="de Jong P."/>
            <person name="Grimwood J."/>
            <person name="Chapman J.A."/>
            <person name="Shapiro H."/>
            <person name="Aerts A."/>
            <person name="Otillar R.P."/>
            <person name="Terry A.Y."/>
            <person name="Boore J.L."/>
            <person name="Grigoriev I.V."/>
            <person name="Lindberg D.R."/>
            <person name="Seaver E.C."/>
            <person name="Weisblat D.A."/>
            <person name="Putnam N.H."/>
            <person name="Rokhsar D.S."/>
        </authorList>
    </citation>
    <scope>NUCLEOTIDE SEQUENCE</scope>
</reference>
<dbReference type="GeneID" id="20205288"/>
<dbReference type="KEGG" id="hro:HELRODRAFT_175178"/>
<dbReference type="RefSeq" id="XP_009020860.1">
    <property type="nucleotide sequence ID" value="XM_009022612.1"/>
</dbReference>
<evidence type="ECO:0000313" key="1">
    <source>
        <dbReference type="EMBL" id="ESO01148.1"/>
    </source>
</evidence>
<organism evidence="2 3">
    <name type="scientific">Helobdella robusta</name>
    <name type="common">Californian leech</name>
    <dbReference type="NCBI Taxonomy" id="6412"/>
    <lineage>
        <taxon>Eukaryota</taxon>
        <taxon>Metazoa</taxon>
        <taxon>Spiralia</taxon>
        <taxon>Lophotrochozoa</taxon>
        <taxon>Annelida</taxon>
        <taxon>Clitellata</taxon>
        <taxon>Hirudinea</taxon>
        <taxon>Rhynchobdellida</taxon>
        <taxon>Glossiphoniidae</taxon>
        <taxon>Helobdella</taxon>
    </lineage>
</organism>
<reference evidence="3" key="1">
    <citation type="submission" date="2012-12" db="EMBL/GenBank/DDBJ databases">
        <authorList>
            <person name="Hellsten U."/>
            <person name="Grimwood J."/>
            <person name="Chapman J.A."/>
            <person name="Shapiro H."/>
            <person name="Aerts A."/>
            <person name="Otillar R.P."/>
            <person name="Terry A.Y."/>
            <person name="Boore J.L."/>
            <person name="Simakov O."/>
            <person name="Marletaz F."/>
            <person name="Cho S.-J."/>
            <person name="Edsinger-Gonzales E."/>
            <person name="Havlak P."/>
            <person name="Kuo D.-H."/>
            <person name="Larsson T."/>
            <person name="Lv J."/>
            <person name="Arendt D."/>
            <person name="Savage R."/>
            <person name="Osoegawa K."/>
            <person name="de Jong P."/>
            <person name="Lindberg D.R."/>
            <person name="Seaver E.C."/>
            <person name="Weisblat D.A."/>
            <person name="Putnam N.H."/>
            <person name="Grigoriev I.V."/>
            <person name="Rokhsar D.S."/>
        </authorList>
    </citation>
    <scope>NUCLEOTIDE SEQUENCE</scope>
</reference>
<dbReference type="EMBL" id="KB096830">
    <property type="protein sequence ID" value="ESO01148.1"/>
    <property type="molecule type" value="Genomic_DNA"/>
</dbReference>
<dbReference type="EMBL" id="AMQM01005159">
    <property type="status" value="NOT_ANNOTATED_CDS"/>
    <property type="molecule type" value="Genomic_DNA"/>
</dbReference>
<evidence type="ECO:0000313" key="2">
    <source>
        <dbReference type="EnsemblMetazoa" id="HelroP175178"/>
    </source>
</evidence>
<dbReference type="HOGENOM" id="CLU_1604512_0_0_1"/>
<evidence type="ECO:0000313" key="3">
    <source>
        <dbReference type="Proteomes" id="UP000015101"/>
    </source>
</evidence>
<keyword evidence="3" id="KW-1185">Reference proteome</keyword>
<dbReference type="InParanoid" id="T1F8Y9"/>
<name>T1F8Y9_HELRO</name>
<gene>
    <name evidence="2" type="primary">20205288</name>
    <name evidence="1" type="ORF">HELRODRAFT_175178</name>
</gene>
<accession>T1F8Y9</accession>
<evidence type="ECO:0008006" key="4">
    <source>
        <dbReference type="Google" id="ProtNLM"/>
    </source>
</evidence>
<dbReference type="EnsemblMetazoa" id="HelroT175178">
    <property type="protein sequence ID" value="HelroP175178"/>
    <property type="gene ID" value="HelroG175178"/>
</dbReference>
<reference evidence="2" key="3">
    <citation type="submission" date="2015-06" db="UniProtKB">
        <authorList>
            <consortium name="EnsemblMetazoa"/>
        </authorList>
    </citation>
    <scope>IDENTIFICATION</scope>
</reference>
<dbReference type="CTD" id="20205288"/>
<dbReference type="Proteomes" id="UP000015101">
    <property type="component" value="Unassembled WGS sequence"/>
</dbReference>
<sequence length="166" mass="19050">MDPNLCGGPDDVCINTLGGYKCQTVKCPKSFILVKSRIFNTEFAICFYSFEFLFSSHDIFILLRFFGNKNFCMSVFCRKMQQTCPFNEHDCLIIQSFSINFIVLDTSKIITPMTLHVVKMKMTRGSEMRYSLEVVSAIDPATGYDAGIDERIFYANKLILYDLFVT</sequence>
<dbReference type="AlphaFoldDB" id="T1F8Y9"/>
<proteinExistence type="predicted"/>